<dbReference type="Gene3D" id="2.50.20.20">
    <property type="match status" value="1"/>
</dbReference>
<sequence length="155" mass="16522">MKATTGASSLTIKGDDVTDPEMGSITLDLAVDSTIKMIGDRWLKSDASSEDAKDMAALCDLDELLSEFKDVKSPARKGETTTVNGQEAITLTEKNGKNTYELAVATKGEPYLLKVTSKGGDEPGTLNFSDYDKPVNSKAPADKDVLDLDELGEEG</sequence>
<dbReference type="SUPFAM" id="SSF89392">
    <property type="entry name" value="Prokaryotic lipoproteins and lipoprotein localization factors"/>
    <property type="match status" value="1"/>
</dbReference>
<dbReference type="RefSeq" id="WP_175452044.1">
    <property type="nucleotide sequence ID" value="NZ_BMSP01000021.1"/>
</dbReference>
<feature type="region of interest" description="Disordered" evidence="1">
    <location>
        <begin position="117"/>
        <end position="155"/>
    </location>
</feature>
<reference evidence="2" key="1">
    <citation type="submission" date="2022-07" db="EMBL/GenBank/DDBJ databases">
        <title>Genomic of Streptomyces cavourensis F2.</title>
        <authorList>
            <person name="Hu S."/>
            <person name="Liang W."/>
        </authorList>
    </citation>
    <scope>NUCLEOTIDE SEQUENCE</scope>
    <source>
        <strain evidence="2">F2</strain>
    </source>
</reference>
<accession>A0ABY5FF89</accession>
<dbReference type="EMBL" id="CP101397">
    <property type="protein sequence ID" value="UTR82379.1"/>
    <property type="molecule type" value="Genomic_DNA"/>
</dbReference>
<feature type="compositionally biased region" description="Basic and acidic residues" evidence="1">
    <location>
        <begin position="130"/>
        <end position="146"/>
    </location>
</feature>
<gene>
    <name evidence="2" type="ORF">NLU04_29875</name>
</gene>
<evidence type="ECO:0000313" key="2">
    <source>
        <dbReference type="EMBL" id="UTR82379.1"/>
    </source>
</evidence>
<protein>
    <recommendedName>
        <fullName evidence="4">DUF4340 domain-containing protein</fullName>
    </recommendedName>
</protein>
<evidence type="ECO:0000313" key="3">
    <source>
        <dbReference type="Proteomes" id="UP001058236"/>
    </source>
</evidence>
<dbReference type="GeneID" id="97758734"/>
<dbReference type="Proteomes" id="UP001058236">
    <property type="component" value="Chromosome"/>
</dbReference>
<keyword evidence="3" id="KW-1185">Reference proteome</keyword>
<name>A0ABY5FF89_9ACTN</name>
<organism evidence="2 3">
    <name type="scientific">Streptomyces cavourensis</name>
    <dbReference type="NCBI Taxonomy" id="67258"/>
    <lineage>
        <taxon>Bacteria</taxon>
        <taxon>Bacillati</taxon>
        <taxon>Actinomycetota</taxon>
        <taxon>Actinomycetes</taxon>
        <taxon>Kitasatosporales</taxon>
        <taxon>Streptomycetaceae</taxon>
        <taxon>Streptomyces</taxon>
    </lineage>
</organism>
<proteinExistence type="predicted"/>
<dbReference type="InterPro" id="IPR029046">
    <property type="entry name" value="LolA/LolB/LppX"/>
</dbReference>
<evidence type="ECO:0008006" key="4">
    <source>
        <dbReference type="Google" id="ProtNLM"/>
    </source>
</evidence>
<evidence type="ECO:0000256" key="1">
    <source>
        <dbReference type="SAM" id="MobiDB-lite"/>
    </source>
</evidence>